<keyword evidence="4" id="KW-1185">Reference proteome</keyword>
<reference evidence="3" key="1">
    <citation type="submission" date="2020-07" db="EMBL/GenBank/DDBJ databases">
        <title>Genome sequence and genetic diversity analysis of an under-domesticated orphan crop, white fonio (Digitaria exilis).</title>
        <authorList>
            <person name="Bennetzen J.L."/>
            <person name="Chen S."/>
            <person name="Ma X."/>
            <person name="Wang X."/>
            <person name="Yssel A.E.J."/>
            <person name="Chaluvadi S.R."/>
            <person name="Johnson M."/>
            <person name="Gangashetty P."/>
            <person name="Hamidou F."/>
            <person name="Sanogo M.D."/>
            <person name="Zwaenepoel A."/>
            <person name="Wallace J."/>
            <person name="Van De Peer Y."/>
            <person name="Van Deynze A."/>
        </authorList>
    </citation>
    <scope>NUCLEOTIDE SEQUENCE</scope>
    <source>
        <tissue evidence="3">Leaves</tissue>
    </source>
</reference>
<dbReference type="Pfam" id="PF08033">
    <property type="entry name" value="Sec23_BS"/>
    <property type="match status" value="1"/>
</dbReference>
<feature type="compositionally biased region" description="Low complexity" evidence="1">
    <location>
        <begin position="116"/>
        <end position="137"/>
    </location>
</feature>
<feature type="region of interest" description="Disordered" evidence="1">
    <location>
        <begin position="23"/>
        <end position="172"/>
    </location>
</feature>
<feature type="compositionally biased region" description="Pro residues" evidence="1">
    <location>
        <begin position="29"/>
        <end position="48"/>
    </location>
</feature>
<dbReference type="PANTHER" id="PTHR13803">
    <property type="entry name" value="SEC24-RELATED PROTEIN"/>
    <property type="match status" value="1"/>
</dbReference>
<dbReference type="SUPFAM" id="SSF82754">
    <property type="entry name" value="C-terminal, gelsolin-like domain of Sec23/24"/>
    <property type="match status" value="1"/>
</dbReference>
<dbReference type="OrthoDB" id="49016at2759"/>
<dbReference type="PANTHER" id="PTHR13803:SF4">
    <property type="entry name" value="SECRETORY 24CD, ISOFORM C"/>
    <property type="match status" value="1"/>
</dbReference>
<protein>
    <recommendedName>
        <fullName evidence="2">Sec23/Sec24 beta-sandwich domain-containing protein</fullName>
    </recommendedName>
</protein>
<dbReference type="EMBL" id="JACEFO010002899">
    <property type="protein sequence ID" value="KAF8646424.1"/>
    <property type="molecule type" value="Genomic_DNA"/>
</dbReference>
<dbReference type="GO" id="GO:0030127">
    <property type="term" value="C:COPII vesicle coat"/>
    <property type="evidence" value="ECO:0007669"/>
    <property type="project" value="TreeGrafter"/>
</dbReference>
<name>A0A835A8T8_9POAL</name>
<dbReference type="InterPro" id="IPR012990">
    <property type="entry name" value="Beta-sandwich_Sec23_24"/>
</dbReference>
<dbReference type="AlphaFoldDB" id="A0A835A8T8"/>
<dbReference type="GO" id="GO:0070971">
    <property type="term" value="C:endoplasmic reticulum exit site"/>
    <property type="evidence" value="ECO:0007669"/>
    <property type="project" value="TreeGrafter"/>
</dbReference>
<dbReference type="InterPro" id="IPR036180">
    <property type="entry name" value="Gelsolin-like_dom_sf"/>
</dbReference>
<dbReference type="Gene3D" id="3.40.20.10">
    <property type="entry name" value="Severin"/>
    <property type="match status" value="1"/>
</dbReference>
<dbReference type="Proteomes" id="UP000636709">
    <property type="component" value="Unassembled WGS sequence"/>
</dbReference>
<sequence>MQVSRAAGPPFAAALRVAARSVLRDPRATGPPPGARPFPAALPPPSQPSPAFRSAWRAAAAAVPPQFGGPPPAMASQPQRPGFGGLPSGPPPQVQRAPFGGPPSGVSPQAPPFGGPPAAVASRSAPLSGPPAAASYQPAPPAAVPQRSPFGGPPAAASAQPPPIGGGPFTAAQAPTVMAGHRAVSASDGTHWRVETLWRAFSAVTASAVWCTAAVRWGLVQFSQVRSLRHLVHRNRRHHHSWVLQGVMRRHRFAPPMWQGQARPAASSEFIVKDTGNCNPRLMRCTMNQIPCTGDLLTTSGMPLALLVQPFALPHPSEEPIQLQPVVLFPRLFQTFRKALEQWLELASFLAMKSTGGKLLVFQVRLGITCEVYYITRFLLSSDPAKLYNDLRWNISRPAGFEAVMRVRCSQGLQVQDYFGNFCKRVPTDIDLPVIDSDKAIMVTFKHDDKLQENSECAFQLLLIDMCGSYRGPFCLHSGRFRGDAHTDLTIKDDDDSLVPSPLTLNSENIHDDGIYLLENGEDGFIYVGNSVNPLTLEQILVSRLWPDYQIRQDHGNVMCPRQNFHCYKVD</sequence>
<comment type="caution">
    <text evidence="3">The sequence shown here is derived from an EMBL/GenBank/DDBJ whole genome shotgun (WGS) entry which is preliminary data.</text>
</comment>
<proteinExistence type="predicted"/>
<feature type="domain" description="Sec23/Sec24 beta-sandwich" evidence="2">
    <location>
        <begin position="400"/>
        <end position="463"/>
    </location>
</feature>
<dbReference type="InterPro" id="IPR050550">
    <property type="entry name" value="SEC23_SEC24_subfamily"/>
</dbReference>
<feature type="compositionally biased region" description="Low complexity" evidence="1">
    <location>
        <begin position="49"/>
        <end position="66"/>
    </location>
</feature>
<dbReference type="Gene3D" id="2.60.40.1670">
    <property type="entry name" value="beta-sandwich domain of Sec23/24"/>
    <property type="match status" value="2"/>
</dbReference>
<dbReference type="SUPFAM" id="SSF81995">
    <property type="entry name" value="beta-sandwich domain of Sec23/24"/>
    <property type="match status" value="1"/>
</dbReference>
<organism evidence="3 4">
    <name type="scientific">Digitaria exilis</name>
    <dbReference type="NCBI Taxonomy" id="1010633"/>
    <lineage>
        <taxon>Eukaryota</taxon>
        <taxon>Viridiplantae</taxon>
        <taxon>Streptophyta</taxon>
        <taxon>Embryophyta</taxon>
        <taxon>Tracheophyta</taxon>
        <taxon>Spermatophyta</taxon>
        <taxon>Magnoliopsida</taxon>
        <taxon>Liliopsida</taxon>
        <taxon>Poales</taxon>
        <taxon>Poaceae</taxon>
        <taxon>PACMAD clade</taxon>
        <taxon>Panicoideae</taxon>
        <taxon>Panicodae</taxon>
        <taxon>Paniceae</taxon>
        <taxon>Anthephorinae</taxon>
        <taxon>Digitaria</taxon>
    </lineage>
</organism>
<evidence type="ECO:0000313" key="4">
    <source>
        <dbReference type="Proteomes" id="UP000636709"/>
    </source>
</evidence>
<evidence type="ECO:0000256" key="1">
    <source>
        <dbReference type="SAM" id="MobiDB-lite"/>
    </source>
</evidence>
<evidence type="ECO:0000259" key="2">
    <source>
        <dbReference type="Pfam" id="PF08033"/>
    </source>
</evidence>
<gene>
    <name evidence="3" type="ORF">HU200_065851</name>
</gene>
<dbReference type="GO" id="GO:0090110">
    <property type="term" value="P:COPII-coated vesicle cargo loading"/>
    <property type="evidence" value="ECO:0007669"/>
    <property type="project" value="TreeGrafter"/>
</dbReference>
<dbReference type="GO" id="GO:0000149">
    <property type="term" value="F:SNARE binding"/>
    <property type="evidence" value="ECO:0007669"/>
    <property type="project" value="TreeGrafter"/>
</dbReference>
<dbReference type="GO" id="GO:0008270">
    <property type="term" value="F:zinc ion binding"/>
    <property type="evidence" value="ECO:0007669"/>
    <property type="project" value="TreeGrafter"/>
</dbReference>
<dbReference type="InterPro" id="IPR029006">
    <property type="entry name" value="ADF-H/Gelsolin-like_dom_sf"/>
</dbReference>
<feature type="compositionally biased region" description="Low complexity" evidence="1">
    <location>
        <begin position="149"/>
        <end position="159"/>
    </location>
</feature>
<accession>A0A835A8T8</accession>
<evidence type="ECO:0000313" key="3">
    <source>
        <dbReference type="EMBL" id="KAF8646424.1"/>
    </source>
</evidence>